<evidence type="ECO:0000256" key="1">
    <source>
        <dbReference type="SAM" id="SignalP"/>
    </source>
</evidence>
<keyword evidence="1" id="KW-0732">Signal</keyword>
<dbReference type="EMBL" id="FQNF01000031">
    <property type="protein sequence ID" value="SGZ39814.1"/>
    <property type="molecule type" value="Genomic_DNA"/>
</dbReference>
<protein>
    <submittedName>
        <fullName evidence="4">Uncharacterized protein</fullName>
    </submittedName>
</protein>
<evidence type="ECO:0000313" key="5">
    <source>
        <dbReference type="Proteomes" id="UP000183365"/>
    </source>
</evidence>
<evidence type="ECO:0000259" key="2">
    <source>
        <dbReference type="Pfam" id="PF00149"/>
    </source>
</evidence>
<dbReference type="GO" id="GO:0019677">
    <property type="term" value="P:NAD+ catabolic process"/>
    <property type="evidence" value="ECO:0007669"/>
    <property type="project" value="EnsemblFungi"/>
</dbReference>
<dbReference type="AlphaFoldDB" id="A0A1L0FJP5"/>
<dbReference type="GO" id="GO:0005829">
    <property type="term" value="C:cytosol"/>
    <property type="evidence" value="ECO:0007669"/>
    <property type="project" value="EnsemblFungi"/>
</dbReference>
<dbReference type="Pfam" id="PF21953">
    <property type="entry name" value="NadN_nucleosid_C"/>
    <property type="match status" value="1"/>
</dbReference>
<proteinExistence type="predicted"/>
<dbReference type="InterPro" id="IPR029052">
    <property type="entry name" value="Metallo-depent_PP-like"/>
</dbReference>
<name>A0A1L0FJP5_9ASCO</name>
<dbReference type="VEuPathDB" id="FungiDB:HGUI_02014"/>
<dbReference type="SUPFAM" id="SSF56300">
    <property type="entry name" value="Metallo-dependent phosphatases"/>
    <property type="match status" value="1"/>
</dbReference>
<feature type="chain" id="PRO_5012837585" evidence="1">
    <location>
        <begin position="22"/>
        <end position="588"/>
    </location>
</feature>
<reference evidence="5" key="1">
    <citation type="submission" date="2016-11" db="EMBL/GenBank/DDBJ databases">
        <authorList>
            <person name="Guldener U."/>
        </authorList>
    </citation>
    <scope>NUCLEOTIDE SEQUENCE [LARGE SCALE GENOMIC DNA]</scope>
</reference>
<dbReference type="InterPro" id="IPR014485">
    <property type="entry name" value="Pesterase_C1039"/>
</dbReference>
<dbReference type="InterPro" id="IPR006179">
    <property type="entry name" value="5_nucleotidase/apyrase"/>
</dbReference>
<organism evidence="4 5">
    <name type="scientific">Hanseniaspora guilliermondii</name>
    <dbReference type="NCBI Taxonomy" id="56406"/>
    <lineage>
        <taxon>Eukaryota</taxon>
        <taxon>Fungi</taxon>
        <taxon>Dikarya</taxon>
        <taxon>Ascomycota</taxon>
        <taxon>Saccharomycotina</taxon>
        <taxon>Saccharomycetes</taxon>
        <taxon>Saccharomycodales</taxon>
        <taxon>Saccharomycodaceae</taxon>
        <taxon>Hanseniaspora</taxon>
    </lineage>
</organism>
<evidence type="ECO:0000259" key="3">
    <source>
        <dbReference type="Pfam" id="PF21953"/>
    </source>
</evidence>
<dbReference type="InterPro" id="IPR053828">
    <property type="entry name" value="Nucleosidase_C"/>
</dbReference>
<evidence type="ECO:0000313" key="4">
    <source>
        <dbReference type="EMBL" id="SGZ39814.1"/>
    </source>
</evidence>
<feature type="domain" description="Calcineurin-like phosphoesterase" evidence="2">
    <location>
        <begin position="40"/>
        <end position="265"/>
    </location>
</feature>
<accession>A0A1L0FJP5</accession>
<dbReference type="InterPro" id="IPR004843">
    <property type="entry name" value="Calcineurin-like_PHP"/>
</dbReference>
<dbReference type="PANTHER" id="PTHR11575">
    <property type="entry name" value="5'-NUCLEOTIDASE-RELATED"/>
    <property type="match status" value="1"/>
</dbReference>
<feature type="domain" description="Putative 5'-nucleotidase C-terminal" evidence="3">
    <location>
        <begin position="355"/>
        <end position="543"/>
    </location>
</feature>
<feature type="signal peptide" evidence="1">
    <location>
        <begin position="1"/>
        <end position="21"/>
    </location>
</feature>
<dbReference type="OrthoDB" id="7722975at2759"/>
<dbReference type="InterPro" id="IPR036907">
    <property type="entry name" value="5'-Nucleotdase_C_sf"/>
</dbReference>
<dbReference type="GO" id="GO:0005576">
    <property type="term" value="C:extracellular region"/>
    <property type="evidence" value="ECO:0007669"/>
    <property type="project" value="EnsemblFungi"/>
</dbReference>
<gene>
    <name evidence="4" type="ORF">HGUI_02014</name>
</gene>
<dbReference type="Pfam" id="PF00149">
    <property type="entry name" value="Metallophos"/>
    <property type="match status" value="1"/>
</dbReference>
<dbReference type="Proteomes" id="UP000183365">
    <property type="component" value="Unassembled WGS sequence"/>
</dbReference>
<dbReference type="SUPFAM" id="SSF55816">
    <property type="entry name" value="5'-nucleotidase (syn. UDP-sugar hydrolase), C-terminal domain"/>
    <property type="match status" value="1"/>
</dbReference>
<dbReference type="Gene3D" id="3.60.21.10">
    <property type="match status" value="1"/>
</dbReference>
<sequence>MNRFIFVLLLFVNTFLDLSNASDNKNVVYKHSPLLTNDINFIHTTDTHTWLKNKFGVDWGNYYDFLRSFRRGVESKGQDLIVIDTGDKIDGNGIGDATIPKGIMSYEVFNMNMDNYDLLTLGNHELYTESSSTIEYYNTAKNNDKYVCSNVEYLDDGQWTTFGQKYKYFETNVNNRKVLAISFLFDFQRFNTLTRVTPIEKEIQKDWFKKDLLEKFNDENVDILIVFGHLVIQHGQNQELLLLHNTLRKHFQGTVIQYFGGHTHIRDFVSIDDKSTAIQSGRFCETLGFVSINLDHEPSFFRKYVDFTRQSFDYHLKVLKGDKIDWNVKNFISKKIDNLYKILNLENVLGYIPNTYYMNGKPLTSSSNLFNLIRKHVLKLLEKPEGREDIKRIITINTGLIRSDLFEGNFTENTKFQVSPYENKWKYITVPYHFAKHISNYLNTQSSIMNLMALPSISSPKSKPILDMELQYLQKNDDSAFEMKARLPLGPVTCDDFGCDGEDTLHEPLRYYKMPNVVEYSDVINDETEEVDYVYLDFFELEVFKALETMNYNGVIKGTSYDASSVVPLLQKYFNMNEQINMDLETVL</sequence>
<dbReference type="GO" id="GO:0016787">
    <property type="term" value="F:hydrolase activity"/>
    <property type="evidence" value="ECO:0007669"/>
    <property type="project" value="InterPro"/>
</dbReference>
<dbReference type="Gene3D" id="3.90.780.10">
    <property type="entry name" value="5'-Nucleotidase, C-terminal domain"/>
    <property type="match status" value="2"/>
</dbReference>
<dbReference type="PIRSF" id="PIRSF017316">
    <property type="entry name" value="Pesterase_C1039"/>
    <property type="match status" value="1"/>
</dbReference>
<dbReference type="PANTHER" id="PTHR11575:SF22">
    <property type="entry name" value="ADL392WP"/>
    <property type="match status" value="1"/>
</dbReference>
<keyword evidence="5" id="KW-1185">Reference proteome</keyword>